<accession>A0ABP0SL65</accession>
<keyword evidence="1" id="KW-1133">Transmembrane helix</keyword>
<protein>
    <submittedName>
        <fullName evidence="2">132 kDa protein</fullName>
    </submittedName>
</protein>
<name>A0ABP0SL65_9DINO</name>
<proteinExistence type="predicted"/>
<sequence>MEVDIALSLETVLKSDFEDNVIDAEPALTSLLDGVLPCKLEKSAPQSESTGGAERAVRVLKENLATDGSSILAQVTFCSSPAASEHPIFAQLAVLSSDFSPKLCSNTGMLAWAAVTYLWWGGSGGAIDECTGCTAARPGGCGSVVGAGSLVCGLVKPPTPGHADQTGFFAQYLDARPGLLLPAVGHRMEPCGLTWKTMLPAPWLGRSLLLTGPDGTSTFALFVVVWLVCIRAAALPLGSRPSVPAAPAPVLQGPSLDAVFASPTPVLRHVPKAARAGWAQCLARALGRVSATNSAEAWRDLFMLPKSVLRPALRSGRRHRLQAAQFTQRRCARWLAGEREELWDDLPAPRLPRSTGASDEDAELEARHARCCRLGADGELSRACAALVSPPLLDNSRDVVDRLQGKHPKAAPARPALVALGNPSLAAVPDLGVEDVGRAIRSFSRGSAAGPTGLWADHLREALASAHGDVQLTAVVLLLIRGEARPEIAPHFAGATLHALPKGGADVRPIAVGETLRRLTAKCLCADVREPAEAWLGPLQVGVGARHSAEAVVHAARQWVQRHAGQREQVLLKIDFSNAFNTVDRASLLRETRLRLPGLSPWAEWCYGHLFHGVRAALVRLTAAARQVGLQVNPAKCELIACGGAAASVDMALFPDGVPLNQSGAFDLLGAPIGDDVFCNTYTHTERVAKALPLLEALAVLPDPQVVLMLLRHCAGYCRLVYSTRTTPPTGPGPAFLAFDTAVRDCLEAACSGPLTAVAWSQAGLSTRSGGLGLRRVSSHAAAGYAASLCATTALCSAIDPSYNPDTGAALDVVNQQLPAGRRFLSPVPSTLRQQQLSQALDQVVVDQLAAPGAGRESFRAHFQLLQQPGAGAWLHAIPNTALGLHAPWFGSAFGCLLQKTTWHAHFVMVLLTSLGIMPVFAPLSEIA</sequence>
<evidence type="ECO:0000313" key="3">
    <source>
        <dbReference type="Proteomes" id="UP001642464"/>
    </source>
</evidence>
<dbReference type="PANTHER" id="PTHR48462:SF1">
    <property type="entry name" value="PROTEIN, PUTATIVE-RELATED"/>
    <property type="match status" value="1"/>
</dbReference>
<dbReference type="PANTHER" id="PTHR48462">
    <property type="entry name" value="PROTEIN, PUTATIVE-RELATED"/>
    <property type="match status" value="1"/>
</dbReference>
<keyword evidence="3" id="KW-1185">Reference proteome</keyword>
<comment type="caution">
    <text evidence="2">The sequence shown here is derived from an EMBL/GenBank/DDBJ whole genome shotgun (WGS) entry which is preliminary data.</text>
</comment>
<keyword evidence="1" id="KW-0812">Transmembrane</keyword>
<evidence type="ECO:0000313" key="2">
    <source>
        <dbReference type="EMBL" id="CAK9112985.1"/>
    </source>
</evidence>
<gene>
    <name evidence="2" type="ORF">SCF082_LOCUS52381</name>
</gene>
<feature type="transmembrane region" description="Helical" evidence="1">
    <location>
        <begin position="903"/>
        <end position="924"/>
    </location>
</feature>
<dbReference type="Proteomes" id="UP001642464">
    <property type="component" value="Unassembled WGS sequence"/>
</dbReference>
<evidence type="ECO:0000256" key="1">
    <source>
        <dbReference type="SAM" id="Phobius"/>
    </source>
</evidence>
<organism evidence="2 3">
    <name type="scientific">Durusdinium trenchii</name>
    <dbReference type="NCBI Taxonomy" id="1381693"/>
    <lineage>
        <taxon>Eukaryota</taxon>
        <taxon>Sar</taxon>
        <taxon>Alveolata</taxon>
        <taxon>Dinophyceae</taxon>
        <taxon>Suessiales</taxon>
        <taxon>Symbiodiniaceae</taxon>
        <taxon>Durusdinium</taxon>
    </lineage>
</organism>
<keyword evidence="1" id="KW-0472">Membrane</keyword>
<dbReference type="EMBL" id="CAXAMM010044073">
    <property type="protein sequence ID" value="CAK9112985.1"/>
    <property type="molecule type" value="Genomic_DNA"/>
</dbReference>
<reference evidence="2 3" key="1">
    <citation type="submission" date="2024-02" db="EMBL/GenBank/DDBJ databases">
        <authorList>
            <person name="Chen Y."/>
            <person name="Shah S."/>
            <person name="Dougan E. K."/>
            <person name="Thang M."/>
            <person name="Chan C."/>
        </authorList>
    </citation>
    <scope>NUCLEOTIDE SEQUENCE [LARGE SCALE GENOMIC DNA]</scope>
</reference>